<name>A0A366ES37_9HYPH</name>
<dbReference type="AlphaFoldDB" id="A0A366ES37"/>
<accession>A0A366ES37</accession>
<dbReference type="OrthoDB" id="8564678at2"/>
<sequence>MGQSQTPLKKFVRVTGVRSGRYVEFEFSVNDADLTVELILPFSAFEEFCTLQEATRLPPAAEVATEFDRLTWRARQPGLLRRVQATSDEDLPRAARE</sequence>
<dbReference type="RefSeq" id="WP_113891933.1">
    <property type="nucleotide sequence ID" value="NZ_QNRK01000036.1"/>
</dbReference>
<evidence type="ECO:0000313" key="1">
    <source>
        <dbReference type="EMBL" id="RBP05114.1"/>
    </source>
</evidence>
<dbReference type="Proteomes" id="UP000253529">
    <property type="component" value="Unassembled WGS sequence"/>
</dbReference>
<gene>
    <name evidence="1" type="ORF">DFR50_1362</name>
</gene>
<organism evidence="1 2">
    <name type="scientific">Roseiarcus fermentans</name>
    <dbReference type="NCBI Taxonomy" id="1473586"/>
    <lineage>
        <taxon>Bacteria</taxon>
        <taxon>Pseudomonadati</taxon>
        <taxon>Pseudomonadota</taxon>
        <taxon>Alphaproteobacteria</taxon>
        <taxon>Hyphomicrobiales</taxon>
        <taxon>Roseiarcaceae</taxon>
        <taxon>Roseiarcus</taxon>
    </lineage>
</organism>
<dbReference type="EMBL" id="QNRK01000036">
    <property type="protein sequence ID" value="RBP05114.1"/>
    <property type="molecule type" value="Genomic_DNA"/>
</dbReference>
<proteinExistence type="predicted"/>
<dbReference type="Pfam" id="PF06099">
    <property type="entry name" value="Phenol_hyd_sub"/>
    <property type="match status" value="1"/>
</dbReference>
<evidence type="ECO:0000313" key="2">
    <source>
        <dbReference type="Proteomes" id="UP000253529"/>
    </source>
</evidence>
<reference evidence="1 2" key="1">
    <citation type="submission" date="2018-06" db="EMBL/GenBank/DDBJ databases">
        <title>Genomic Encyclopedia of Type Strains, Phase IV (KMG-IV): sequencing the most valuable type-strain genomes for metagenomic binning, comparative biology and taxonomic classification.</title>
        <authorList>
            <person name="Goeker M."/>
        </authorList>
    </citation>
    <scope>NUCLEOTIDE SEQUENCE [LARGE SCALE GENOMIC DNA]</scope>
    <source>
        <strain evidence="1 2">DSM 24875</strain>
    </source>
</reference>
<protein>
    <submittedName>
        <fullName evidence="1">Phenol hydroxylase subunit</fullName>
    </submittedName>
</protein>
<dbReference type="InterPro" id="IPR010353">
    <property type="entry name" value="DmpK"/>
</dbReference>
<keyword evidence="2" id="KW-1185">Reference proteome</keyword>
<comment type="caution">
    <text evidence="1">The sequence shown here is derived from an EMBL/GenBank/DDBJ whole genome shotgun (WGS) entry which is preliminary data.</text>
</comment>